<feature type="signal peptide" evidence="1">
    <location>
        <begin position="1"/>
        <end position="26"/>
    </location>
</feature>
<organism evidence="2 3">
    <name type="scientific">Nocardia pseudobrasiliensis</name>
    <dbReference type="NCBI Taxonomy" id="45979"/>
    <lineage>
        <taxon>Bacteria</taxon>
        <taxon>Bacillati</taxon>
        <taxon>Actinomycetota</taxon>
        <taxon>Actinomycetes</taxon>
        <taxon>Mycobacteriales</taxon>
        <taxon>Nocardiaceae</taxon>
        <taxon>Nocardia</taxon>
    </lineage>
</organism>
<reference evidence="2 3" key="1">
    <citation type="submission" date="2018-07" db="EMBL/GenBank/DDBJ databases">
        <title>Genomic Encyclopedia of Type Strains, Phase IV (KMG-IV): sequencing the most valuable type-strain genomes for metagenomic binning, comparative biology and taxonomic classification.</title>
        <authorList>
            <person name="Goeker M."/>
        </authorList>
    </citation>
    <scope>NUCLEOTIDE SEQUENCE [LARGE SCALE GENOMIC DNA]</scope>
    <source>
        <strain evidence="2 3">DSM 44290</strain>
    </source>
</reference>
<evidence type="ECO:0000313" key="3">
    <source>
        <dbReference type="Proteomes" id="UP000254869"/>
    </source>
</evidence>
<accession>A0A370HTK6</accession>
<evidence type="ECO:0000313" key="2">
    <source>
        <dbReference type="EMBL" id="RDI60294.1"/>
    </source>
</evidence>
<dbReference type="AlphaFoldDB" id="A0A370HTK6"/>
<gene>
    <name evidence="2" type="ORF">DFR76_11626</name>
</gene>
<protein>
    <recommendedName>
        <fullName evidence="4">Beta/gamma crystallin</fullName>
    </recommendedName>
</protein>
<dbReference type="EMBL" id="QQBC01000016">
    <property type="protein sequence ID" value="RDI60294.1"/>
    <property type="molecule type" value="Genomic_DNA"/>
</dbReference>
<evidence type="ECO:0000256" key="1">
    <source>
        <dbReference type="SAM" id="SignalP"/>
    </source>
</evidence>
<feature type="chain" id="PRO_5016653816" description="Beta/gamma crystallin" evidence="1">
    <location>
        <begin position="27"/>
        <end position="112"/>
    </location>
</feature>
<proteinExistence type="predicted"/>
<keyword evidence="3" id="KW-1185">Reference proteome</keyword>
<keyword evidence="1" id="KW-0732">Signal</keyword>
<name>A0A370HTK6_9NOCA</name>
<comment type="caution">
    <text evidence="2">The sequence shown here is derived from an EMBL/GenBank/DDBJ whole genome shotgun (WGS) entry which is preliminary data.</text>
</comment>
<dbReference type="RefSeq" id="WP_068005478.1">
    <property type="nucleotide sequence ID" value="NZ_QQBC01000016.1"/>
</dbReference>
<sequence>MKPIGSALVTVGAIVALTLGAPLANAGDPAPGANAPAEGTFLYMQRGQEHRLNNPDNGRCYHIQGDGFTWNNTNRDARLYRGDDCRGDYETLEANGGHEQYANFGSVKFQRR</sequence>
<dbReference type="Proteomes" id="UP000254869">
    <property type="component" value="Unassembled WGS sequence"/>
</dbReference>
<evidence type="ECO:0008006" key="4">
    <source>
        <dbReference type="Google" id="ProtNLM"/>
    </source>
</evidence>